<reference evidence="1" key="1">
    <citation type="submission" date="2019-04" db="EMBL/GenBank/DDBJ databases">
        <title>Whole genome sequencing of cave bacteria.</title>
        <authorList>
            <person name="Gan H.M."/>
            <person name="Barton H."/>
            <person name="Savka M.A."/>
        </authorList>
    </citation>
    <scope>NUCLEOTIDE SEQUENCE [LARGE SCALE GENOMIC DNA]</scope>
    <source>
        <strain evidence="1">LC387</strain>
    </source>
</reference>
<dbReference type="RefSeq" id="WP_046828502.1">
    <property type="nucleotide sequence ID" value="NZ_LBIA02000001.1"/>
</dbReference>
<dbReference type="EMBL" id="LBIA02000001">
    <property type="protein sequence ID" value="TKT70879.1"/>
    <property type="molecule type" value="Genomic_DNA"/>
</dbReference>
<protein>
    <submittedName>
        <fullName evidence="1">Uncharacterized protein</fullName>
    </submittedName>
</protein>
<evidence type="ECO:0000313" key="1">
    <source>
        <dbReference type="EMBL" id="TKT70879.1"/>
    </source>
</evidence>
<comment type="caution">
    <text evidence="1">The sequence shown here is derived from an EMBL/GenBank/DDBJ whole genome shotgun (WGS) entry which is preliminary data.</text>
</comment>
<dbReference type="Proteomes" id="UP000034832">
    <property type="component" value="Unassembled WGS sequence"/>
</dbReference>
<evidence type="ECO:0000313" key="2">
    <source>
        <dbReference type="Proteomes" id="UP000034832"/>
    </source>
</evidence>
<dbReference type="AlphaFoldDB" id="A0A4U6BKX9"/>
<keyword evidence="2" id="KW-1185">Reference proteome</keyword>
<accession>A0A4U6BKX9</accession>
<name>A0A4U6BKX9_9BRAD</name>
<proteinExistence type="predicted"/>
<sequence length="155" mass="17492">MNVHYALKVESIREDSDDELEEALLYVTCNEEALPVPGIIITGVGGNLNTPEELFPLIITNEGKGDYGSSFNWVKRPKFDRYFYTDIRHVRIEVGAEFSVRFTESISQDLPVTSDDTNTLDITRFKIIERIVLAGVDKSKLAQDVLLGRVLIDRA</sequence>
<organism evidence="1 2">
    <name type="scientific">Afipia massiliensis</name>
    <dbReference type="NCBI Taxonomy" id="211460"/>
    <lineage>
        <taxon>Bacteria</taxon>
        <taxon>Pseudomonadati</taxon>
        <taxon>Pseudomonadota</taxon>
        <taxon>Alphaproteobacteria</taxon>
        <taxon>Hyphomicrobiales</taxon>
        <taxon>Nitrobacteraceae</taxon>
        <taxon>Afipia</taxon>
    </lineage>
</organism>
<gene>
    <name evidence="1" type="ORF">YH63_005335</name>
</gene>